<comment type="caution">
    <text evidence="4">The sequence shown here is derived from an EMBL/GenBank/DDBJ whole genome shotgun (WGS) entry which is preliminary data.</text>
</comment>
<evidence type="ECO:0000313" key="4">
    <source>
        <dbReference type="EMBL" id="KRG20901.1"/>
    </source>
</evidence>
<feature type="repeat" description="ANK" evidence="3">
    <location>
        <begin position="79"/>
        <end position="111"/>
    </location>
</feature>
<feature type="repeat" description="ANK" evidence="3">
    <location>
        <begin position="112"/>
        <end position="144"/>
    </location>
</feature>
<dbReference type="PRINTS" id="PR01415">
    <property type="entry name" value="ANKYRIN"/>
</dbReference>
<accession>A0A0Q9YJQ7</accession>
<evidence type="ECO:0000313" key="6">
    <source>
        <dbReference type="Proteomes" id="UP000051497"/>
    </source>
</evidence>
<feature type="repeat" description="ANK" evidence="3">
    <location>
        <begin position="186"/>
        <end position="218"/>
    </location>
</feature>
<organism evidence="4">
    <name type="scientific">Candidatus Berkiella aquae</name>
    <dbReference type="NCBI Taxonomy" id="295108"/>
    <lineage>
        <taxon>Bacteria</taxon>
        <taxon>Pseudomonadati</taxon>
        <taxon>Pseudomonadota</taxon>
        <taxon>Gammaproteobacteria</taxon>
        <taxon>Candidatus Berkiellales</taxon>
        <taxon>Candidatus Berkiellaceae</taxon>
        <taxon>Candidatus Berkiella</taxon>
    </lineage>
</organism>
<dbReference type="Proteomes" id="UP000051497">
    <property type="component" value="Unassembled WGS sequence"/>
</dbReference>
<dbReference type="Pfam" id="PF12796">
    <property type="entry name" value="Ank_2"/>
    <property type="match status" value="4"/>
</dbReference>
<keyword evidence="4" id="KW-0808">Transferase</keyword>
<keyword evidence="6" id="KW-1185">Reference proteome</keyword>
<reference evidence="5" key="3">
    <citation type="submission" date="2021-06" db="EMBL/GenBank/DDBJ databases">
        <title>Genomic Description and Analysis of Intracellular Bacteria, Candidatus Berkiella cookevillensis and Candidatus Berkiella aquae.</title>
        <authorList>
            <person name="Kidane D.T."/>
            <person name="Mehari Y.T."/>
            <person name="Rice F.C."/>
            <person name="Arivett B.A."/>
            <person name="Farone A.L."/>
            <person name="Berk S.G."/>
            <person name="Farone M.B."/>
        </authorList>
    </citation>
    <scope>NUCLEOTIDE SEQUENCE</scope>
    <source>
        <strain evidence="5">HT99</strain>
    </source>
</reference>
<sequence length="494" mass="54742">MILGANLIENTTKFFELIQKPYTEENAELLTSLIQNGIDIHARDKRGMTPLHIAAACGYSSIIQQLLERGAAFNVETNVGDTPLHLATLANHPAVVSLLLEKGAHADLKNADGLTPIFLAARMGLTDIIAQLLTRKADFNFVKDLLAGKAPLTKIHPLGYATKHNYGEIIPYLLKQGEDLNTLDSTGYAPLHLAAYYNLPQMTKILLSYGANIEIQDNQGKRTPLHLAAVRDNVEIIQLLVEQNADTESQDIDNHTPLHLAVINARYKAVEVLLQRGANVHATRYEDEAEYGTNALHMAAQQRNTKLLQLLLKYGADLNEIYDVNDFTALTQTALNGDYKNFKMLLEYGAELNIELSAVINPIILREILYIILNKINQTQRLDFVNEALALAPGTTIEDIATAVMERTDQAYTDAAVVIENQYANAMKLQTLTSTPLLFGRLLADIKGNPYLMPIRHIERAEEPYAQALPSIEASDDIESDQELKSSAALFKHN</sequence>
<dbReference type="EMBL" id="LKAJ02000001">
    <property type="protein sequence ID" value="MCS5711378.1"/>
    <property type="molecule type" value="Genomic_DNA"/>
</dbReference>
<gene>
    <name evidence="4" type="primary">ankX_10</name>
    <name evidence="5" type="ORF">HT99x_008015</name>
    <name evidence="4" type="ORF">HT99x_02118</name>
</gene>
<dbReference type="PROSITE" id="PS50297">
    <property type="entry name" value="ANK_REP_REGION"/>
    <property type="match status" value="7"/>
</dbReference>
<dbReference type="PROSITE" id="PS50088">
    <property type="entry name" value="ANK_REPEAT"/>
    <property type="match status" value="8"/>
</dbReference>
<dbReference type="SUPFAM" id="SSF48403">
    <property type="entry name" value="Ankyrin repeat"/>
    <property type="match status" value="1"/>
</dbReference>
<evidence type="ECO:0000256" key="1">
    <source>
        <dbReference type="ARBA" id="ARBA00022737"/>
    </source>
</evidence>
<dbReference type="EMBL" id="LKAJ01000008">
    <property type="protein sequence ID" value="KRG20901.1"/>
    <property type="molecule type" value="Genomic_DNA"/>
</dbReference>
<reference evidence="5" key="2">
    <citation type="journal article" date="2016" name="Genome Announc.">
        <title>Draft Genome Sequences of Two Novel Amoeba-Resistant Intranuclear Bacteria, 'Candidatus Berkiella cookevillensis' and 'Candidatus Berkiella aquae'.</title>
        <authorList>
            <person name="Mehari Y.T."/>
            <person name="Arivett B.A."/>
            <person name="Farone A.L."/>
            <person name="Gunderson J.H."/>
            <person name="Farone M.B."/>
        </authorList>
    </citation>
    <scope>NUCLEOTIDE SEQUENCE</scope>
    <source>
        <strain evidence="5">HT99</strain>
    </source>
</reference>
<feature type="repeat" description="ANK" evidence="3">
    <location>
        <begin position="291"/>
        <end position="323"/>
    </location>
</feature>
<protein>
    <submittedName>
        <fullName evidence="5">Ankyrin repeat domain-containing protein</fullName>
    </submittedName>
    <submittedName>
        <fullName evidence="4">Phosphocholine transferase AnkX</fullName>
        <ecNumber evidence="4">2.7.1.-</ecNumber>
    </submittedName>
</protein>
<dbReference type="Gene3D" id="1.25.40.20">
    <property type="entry name" value="Ankyrin repeat-containing domain"/>
    <property type="match status" value="5"/>
</dbReference>
<feature type="repeat" description="ANK" evidence="3">
    <location>
        <begin position="220"/>
        <end position="252"/>
    </location>
</feature>
<dbReference type="RefSeq" id="WP_075066741.1">
    <property type="nucleotide sequence ID" value="NZ_LKAJ02000001.1"/>
</dbReference>
<name>A0A0Q9YJQ7_9GAMM</name>
<feature type="repeat" description="ANK" evidence="3">
    <location>
        <begin position="153"/>
        <end position="185"/>
    </location>
</feature>
<dbReference type="GO" id="GO:0016740">
    <property type="term" value="F:transferase activity"/>
    <property type="evidence" value="ECO:0007669"/>
    <property type="project" value="UniProtKB-KW"/>
</dbReference>
<keyword evidence="1" id="KW-0677">Repeat</keyword>
<evidence type="ECO:0000256" key="3">
    <source>
        <dbReference type="PROSITE-ProRule" id="PRU00023"/>
    </source>
</evidence>
<reference evidence="4" key="1">
    <citation type="submission" date="2015-09" db="EMBL/GenBank/DDBJ databases">
        <title>Draft Genome Sequences of Two Novel Amoeba-resistant Intranuclear Bacteria, Candidatus Berkiella cookevillensis and Candidatus Berkiella aquae.</title>
        <authorList>
            <person name="Mehari Y.T."/>
            <person name="Arivett B.A."/>
            <person name="Farone A.L."/>
            <person name="Gunderson J.H."/>
            <person name="Farone M.B."/>
        </authorList>
    </citation>
    <scope>NUCLEOTIDE SEQUENCE [LARGE SCALE GENOMIC DNA]</scope>
    <source>
        <strain evidence="4">HT99</strain>
    </source>
</reference>
<proteinExistence type="predicted"/>
<evidence type="ECO:0000313" key="5">
    <source>
        <dbReference type="EMBL" id="MCS5711378.1"/>
    </source>
</evidence>
<dbReference type="OrthoDB" id="5649561at2"/>
<dbReference type="SMART" id="SM00248">
    <property type="entry name" value="ANK"/>
    <property type="match status" value="9"/>
</dbReference>
<evidence type="ECO:0000256" key="2">
    <source>
        <dbReference type="ARBA" id="ARBA00023043"/>
    </source>
</evidence>
<dbReference type="STRING" id="295108.HT99x_02118"/>
<dbReference type="EC" id="2.7.1.-" evidence="4"/>
<dbReference type="InterPro" id="IPR002110">
    <property type="entry name" value="Ankyrin_rpt"/>
</dbReference>
<dbReference type="PANTHER" id="PTHR24171">
    <property type="entry name" value="ANKYRIN REPEAT DOMAIN-CONTAINING PROTEIN 39-RELATED"/>
    <property type="match status" value="1"/>
</dbReference>
<keyword evidence="2 3" id="KW-0040">ANK repeat</keyword>
<dbReference type="AlphaFoldDB" id="A0A0Q9YJQ7"/>
<dbReference type="InterPro" id="IPR036770">
    <property type="entry name" value="Ankyrin_rpt-contain_sf"/>
</dbReference>
<feature type="repeat" description="ANK" evidence="3">
    <location>
        <begin position="253"/>
        <end position="285"/>
    </location>
</feature>
<feature type="repeat" description="ANK" evidence="3">
    <location>
        <begin position="46"/>
        <end position="78"/>
    </location>
</feature>